<dbReference type="AlphaFoldDB" id="A0A3B6KNA2"/>
<evidence type="ECO:0000313" key="1">
    <source>
        <dbReference type="EnsemblPlants" id="TraesCS5A02G427200.1"/>
    </source>
</evidence>
<proteinExistence type="predicted"/>
<name>A0A3B6KNA2_WHEAT</name>
<reference evidence="1" key="2">
    <citation type="submission" date="2018-10" db="UniProtKB">
        <authorList>
            <consortium name="EnsemblPlants"/>
        </authorList>
    </citation>
    <scope>IDENTIFICATION</scope>
</reference>
<dbReference type="EnsemblPlants" id="TraesCS5A02G427200.1">
    <property type="protein sequence ID" value="TraesCS5A02G427200.1"/>
    <property type="gene ID" value="TraesCS5A02G427200"/>
</dbReference>
<accession>A0A3B6KNA2</accession>
<protein>
    <submittedName>
        <fullName evidence="1">Uncharacterized protein</fullName>
    </submittedName>
</protein>
<dbReference type="Gramene" id="TraesCS5A02G427200.1">
    <property type="protein sequence ID" value="TraesCS5A02G427200.1"/>
    <property type="gene ID" value="TraesCS5A02G427200"/>
</dbReference>
<evidence type="ECO:0000313" key="2">
    <source>
        <dbReference type="Proteomes" id="UP000019116"/>
    </source>
</evidence>
<keyword evidence="2" id="KW-1185">Reference proteome</keyword>
<dbReference type="Proteomes" id="UP000019116">
    <property type="component" value="Chromosome 5A"/>
</dbReference>
<organism evidence="1">
    <name type="scientific">Triticum aestivum</name>
    <name type="common">Wheat</name>
    <dbReference type="NCBI Taxonomy" id="4565"/>
    <lineage>
        <taxon>Eukaryota</taxon>
        <taxon>Viridiplantae</taxon>
        <taxon>Streptophyta</taxon>
        <taxon>Embryophyta</taxon>
        <taxon>Tracheophyta</taxon>
        <taxon>Spermatophyta</taxon>
        <taxon>Magnoliopsida</taxon>
        <taxon>Liliopsida</taxon>
        <taxon>Poales</taxon>
        <taxon>Poaceae</taxon>
        <taxon>BOP clade</taxon>
        <taxon>Pooideae</taxon>
        <taxon>Triticodae</taxon>
        <taxon>Triticeae</taxon>
        <taxon>Triticinae</taxon>
        <taxon>Triticum</taxon>
    </lineage>
</organism>
<dbReference type="Gramene" id="TraesCS5A03G1011000.1">
    <property type="protein sequence ID" value="TraesCS5A03G1011000.1.CDS"/>
    <property type="gene ID" value="TraesCS5A03G1011000"/>
</dbReference>
<reference evidence="1" key="1">
    <citation type="submission" date="2018-08" db="EMBL/GenBank/DDBJ databases">
        <authorList>
            <person name="Rossello M."/>
        </authorList>
    </citation>
    <scope>NUCLEOTIDE SEQUENCE [LARGE SCALE GENOMIC DNA]</scope>
    <source>
        <strain evidence="1">cv. Chinese Spring</strain>
    </source>
</reference>
<sequence length="77" mass="8035">MALHCYTPLLKPQLAQVSVNPSINTIQIPESVLRPSAKALTGPCLGQPFSKSMQIAGYGTALAMVAGTTLLGRPSLL</sequence>